<evidence type="ECO:0008006" key="5">
    <source>
        <dbReference type="Google" id="ProtNLM"/>
    </source>
</evidence>
<feature type="signal peptide" evidence="2">
    <location>
        <begin position="1"/>
        <end position="24"/>
    </location>
</feature>
<evidence type="ECO:0000256" key="2">
    <source>
        <dbReference type="SAM" id="SignalP"/>
    </source>
</evidence>
<dbReference type="KEGG" id="llu:AKJ09_00863"/>
<organism evidence="3 4">
    <name type="scientific">Labilithrix luteola</name>
    <dbReference type="NCBI Taxonomy" id="1391654"/>
    <lineage>
        <taxon>Bacteria</taxon>
        <taxon>Pseudomonadati</taxon>
        <taxon>Myxococcota</taxon>
        <taxon>Polyangia</taxon>
        <taxon>Polyangiales</taxon>
        <taxon>Labilitrichaceae</taxon>
        <taxon>Labilithrix</taxon>
    </lineage>
</organism>
<sequence length="281" mass="29533">MLSRHARAWALVALSLVVPSAARADEPPPEPKPSDVPPGSPNDVRATARMVAVVRAGEAPARSDAALARIIDRPHTIAELEAGFIALPTAPISAGQRGGDTPFVGKIGRGDATLQTGLHILYRWNRSFAVGAGAIFAPSPTSDDEYGGLSGLKRTHSRSYLFMGAEGRWIPVHYKYVEAWVGASAGAVVVADRFTTEAAPSVPPILGNREVTVRTEGLALGATVGGSYYLSENWIAGVTLRGYGWFLPDSPRCSAIGDCATLTSAVAAVEFGLTIGYRLPL</sequence>
<evidence type="ECO:0000313" key="4">
    <source>
        <dbReference type="Proteomes" id="UP000064967"/>
    </source>
</evidence>
<proteinExistence type="predicted"/>
<feature type="compositionally biased region" description="Pro residues" evidence="1">
    <location>
        <begin position="30"/>
        <end position="40"/>
    </location>
</feature>
<name>A0A0K1PM69_9BACT</name>
<reference evidence="3 4" key="1">
    <citation type="submission" date="2015-08" db="EMBL/GenBank/DDBJ databases">
        <authorList>
            <person name="Babu N.S."/>
            <person name="Beckwith C.J."/>
            <person name="Beseler K.G."/>
            <person name="Brison A."/>
            <person name="Carone J.V."/>
            <person name="Caskin T.P."/>
            <person name="Diamond M."/>
            <person name="Durham M.E."/>
            <person name="Foxe J.M."/>
            <person name="Go M."/>
            <person name="Henderson B.A."/>
            <person name="Jones I.B."/>
            <person name="McGettigan J.A."/>
            <person name="Micheletti S.J."/>
            <person name="Nasrallah M.E."/>
            <person name="Ortiz D."/>
            <person name="Piller C.R."/>
            <person name="Privatt S.R."/>
            <person name="Schneider S.L."/>
            <person name="Sharp S."/>
            <person name="Smith T.C."/>
            <person name="Stanton J.D."/>
            <person name="Ullery H.E."/>
            <person name="Wilson R.J."/>
            <person name="Serrano M.G."/>
            <person name="Buck G."/>
            <person name="Lee V."/>
            <person name="Wang Y."/>
            <person name="Carvalho R."/>
            <person name="Voegtly L."/>
            <person name="Shi R."/>
            <person name="Duckworth R."/>
            <person name="Johnson A."/>
            <person name="Loviza R."/>
            <person name="Walstead R."/>
            <person name="Shah Z."/>
            <person name="Kiflezghi M."/>
            <person name="Wade K."/>
            <person name="Ball S.L."/>
            <person name="Bradley K.W."/>
            <person name="Asai D.J."/>
            <person name="Bowman C.A."/>
            <person name="Russell D.A."/>
            <person name="Pope W.H."/>
            <person name="Jacobs-Sera D."/>
            <person name="Hendrix R.W."/>
            <person name="Hatfull G.F."/>
        </authorList>
    </citation>
    <scope>NUCLEOTIDE SEQUENCE [LARGE SCALE GENOMIC DNA]</scope>
    <source>
        <strain evidence="3 4">DSM 27648</strain>
    </source>
</reference>
<dbReference type="AlphaFoldDB" id="A0A0K1PM69"/>
<accession>A0A0K1PM69</accession>
<evidence type="ECO:0000256" key="1">
    <source>
        <dbReference type="SAM" id="MobiDB-lite"/>
    </source>
</evidence>
<dbReference type="STRING" id="1391654.AKJ09_00863"/>
<dbReference type="Gene3D" id="2.40.160.20">
    <property type="match status" value="1"/>
</dbReference>
<dbReference type="EMBL" id="CP012333">
    <property type="protein sequence ID" value="AKU94199.1"/>
    <property type="molecule type" value="Genomic_DNA"/>
</dbReference>
<feature type="chain" id="PRO_5005466269" description="Outer membrane protein beta-barrel domain-containing protein" evidence="2">
    <location>
        <begin position="25"/>
        <end position="281"/>
    </location>
</feature>
<evidence type="ECO:0000313" key="3">
    <source>
        <dbReference type="EMBL" id="AKU94199.1"/>
    </source>
</evidence>
<feature type="region of interest" description="Disordered" evidence="1">
    <location>
        <begin position="22"/>
        <end position="43"/>
    </location>
</feature>
<protein>
    <recommendedName>
        <fullName evidence="5">Outer membrane protein beta-barrel domain-containing protein</fullName>
    </recommendedName>
</protein>
<dbReference type="Proteomes" id="UP000064967">
    <property type="component" value="Chromosome"/>
</dbReference>
<dbReference type="RefSeq" id="WP_146645834.1">
    <property type="nucleotide sequence ID" value="NZ_CP012333.1"/>
</dbReference>
<keyword evidence="2" id="KW-0732">Signal</keyword>
<gene>
    <name evidence="3" type="ORF">AKJ09_00863</name>
</gene>
<keyword evidence="4" id="KW-1185">Reference proteome</keyword>